<sequence length="113" mass="12365">MGIDAPLLATQDVELQATAGLDVMLADALARLSNHTALHATQVRCLQVRAPRTCTVRWTRGNAMQQQVLRQQHAYGKIPLRCGPALDDPETPVSRQQELATMLPTDLLLGGKR</sequence>
<dbReference type="RefSeq" id="XP_013898167.1">
    <property type="nucleotide sequence ID" value="XM_014042713.1"/>
</dbReference>
<evidence type="ECO:0000313" key="1">
    <source>
        <dbReference type="EMBL" id="KIY99147.1"/>
    </source>
</evidence>
<dbReference type="AlphaFoldDB" id="A0A0D2JIL8"/>
<gene>
    <name evidence="1" type="ORF">MNEG_8815</name>
</gene>
<reference evidence="1 2" key="1">
    <citation type="journal article" date="2013" name="BMC Genomics">
        <title>Reconstruction of the lipid metabolism for the microalga Monoraphidium neglectum from its genome sequence reveals characteristics suitable for biofuel production.</title>
        <authorList>
            <person name="Bogen C."/>
            <person name="Al-Dilaimi A."/>
            <person name="Albersmeier A."/>
            <person name="Wichmann J."/>
            <person name="Grundmann M."/>
            <person name="Rupp O."/>
            <person name="Lauersen K.J."/>
            <person name="Blifernez-Klassen O."/>
            <person name="Kalinowski J."/>
            <person name="Goesmann A."/>
            <person name="Mussgnug J.H."/>
            <person name="Kruse O."/>
        </authorList>
    </citation>
    <scope>NUCLEOTIDE SEQUENCE [LARGE SCALE GENOMIC DNA]</scope>
    <source>
        <strain evidence="1 2">SAG 48.87</strain>
    </source>
</reference>
<proteinExistence type="predicted"/>
<accession>A0A0D2JIL8</accession>
<name>A0A0D2JIL8_9CHLO</name>
<protein>
    <submittedName>
        <fullName evidence="1">Uncharacterized protein</fullName>
    </submittedName>
</protein>
<dbReference type="Proteomes" id="UP000054498">
    <property type="component" value="Unassembled WGS sequence"/>
</dbReference>
<organism evidence="1 2">
    <name type="scientific">Monoraphidium neglectum</name>
    <dbReference type="NCBI Taxonomy" id="145388"/>
    <lineage>
        <taxon>Eukaryota</taxon>
        <taxon>Viridiplantae</taxon>
        <taxon>Chlorophyta</taxon>
        <taxon>core chlorophytes</taxon>
        <taxon>Chlorophyceae</taxon>
        <taxon>CS clade</taxon>
        <taxon>Sphaeropleales</taxon>
        <taxon>Selenastraceae</taxon>
        <taxon>Monoraphidium</taxon>
    </lineage>
</organism>
<dbReference type="GeneID" id="25741690"/>
<dbReference type="KEGG" id="mng:MNEG_8815"/>
<dbReference type="EMBL" id="KK101938">
    <property type="protein sequence ID" value="KIY99147.1"/>
    <property type="molecule type" value="Genomic_DNA"/>
</dbReference>
<keyword evidence="2" id="KW-1185">Reference proteome</keyword>
<evidence type="ECO:0000313" key="2">
    <source>
        <dbReference type="Proteomes" id="UP000054498"/>
    </source>
</evidence>